<dbReference type="AlphaFoldDB" id="A0A432MNX2"/>
<accession>A0A432MNX2</accession>
<feature type="transmembrane region" description="Helical" evidence="1">
    <location>
        <begin position="106"/>
        <end position="127"/>
    </location>
</feature>
<feature type="transmembrane region" description="Helical" evidence="1">
    <location>
        <begin position="211"/>
        <end position="233"/>
    </location>
</feature>
<keyword evidence="1" id="KW-1133">Transmembrane helix</keyword>
<proteinExistence type="predicted"/>
<dbReference type="EMBL" id="RYZH01000004">
    <property type="protein sequence ID" value="RUL89134.1"/>
    <property type="molecule type" value="Genomic_DNA"/>
</dbReference>
<evidence type="ECO:0000313" key="2">
    <source>
        <dbReference type="EMBL" id="RUL89134.1"/>
    </source>
</evidence>
<evidence type="ECO:0000313" key="3">
    <source>
        <dbReference type="Proteomes" id="UP000280296"/>
    </source>
</evidence>
<dbReference type="OrthoDB" id="9916218at2"/>
<dbReference type="Proteomes" id="UP000280296">
    <property type="component" value="Unassembled WGS sequence"/>
</dbReference>
<protein>
    <submittedName>
        <fullName evidence="2">Uncharacterized protein</fullName>
    </submittedName>
</protein>
<reference evidence="2 3" key="2">
    <citation type="submission" date="2019-01" db="EMBL/GenBank/DDBJ databases">
        <title>Tautonia sociabilis, a novel thermotolerant planctomycete of Isosphaeraceae family, isolated from a 4000 m deep subterranean habitat.</title>
        <authorList>
            <person name="Kovaleva O.L."/>
            <person name="Elcheninov A.G."/>
            <person name="Van Heerden E."/>
            <person name="Toshchakov S.V."/>
            <person name="Novikov A."/>
            <person name="Bonch-Osmolovskaya E.A."/>
            <person name="Kublanov I.V."/>
        </authorList>
    </citation>
    <scope>NUCLEOTIDE SEQUENCE [LARGE SCALE GENOMIC DNA]</scope>
    <source>
        <strain evidence="2 3">GM2012</strain>
    </source>
</reference>
<comment type="caution">
    <text evidence="2">The sequence shown here is derived from an EMBL/GenBank/DDBJ whole genome shotgun (WGS) entry which is preliminary data.</text>
</comment>
<feature type="transmembrane region" description="Helical" evidence="1">
    <location>
        <begin position="76"/>
        <end position="94"/>
    </location>
</feature>
<feature type="transmembrane region" description="Helical" evidence="1">
    <location>
        <begin position="174"/>
        <end position="199"/>
    </location>
</feature>
<keyword evidence="3" id="KW-1185">Reference proteome</keyword>
<sequence>MAAETGAGARPVRRPPWVAALAAGVVAAGLSWGAGEVANGLFAPQLLVDPMKGPTAGAASNEDIRRGRVLDATLTYGVQGAVLGLLLGLAGASVGGTGRSGAIGGAAGLAAGGLLGAGGASILFSIYLENVDPNANDLLFPLAIHAGVWSLVGLAGGLALGLGAGGGRSRIARVAVGGLVGGAIGAAVYEVGGAILFPIAKTSQPIAEEAMARLLAHSVTSVLAALVAAMSLAEPKPRRGASG</sequence>
<reference evidence="2 3" key="1">
    <citation type="submission" date="2018-12" db="EMBL/GenBank/DDBJ databases">
        <authorList>
            <person name="Toschakov S.V."/>
        </authorList>
    </citation>
    <scope>NUCLEOTIDE SEQUENCE [LARGE SCALE GENOMIC DNA]</scope>
    <source>
        <strain evidence="2 3">GM2012</strain>
    </source>
</reference>
<feature type="transmembrane region" description="Helical" evidence="1">
    <location>
        <begin position="139"/>
        <end position="162"/>
    </location>
</feature>
<organism evidence="2 3">
    <name type="scientific">Tautonia sociabilis</name>
    <dbReference type="NCBI Taxonomy" id="2080755"/>
    <lineage>
        <taxon>Bacteria</taxon>
        <taxon>Pseudomonadati</taxon>
        <taxon>Planctomycetota</taxon>
        <taxon>Planctomycetia</taxon>
        <taxon>Isosphaerales</taxon>
        <taxon>Isosphaeraceae</taxon>
        <taxon>Tautonia</taxon>
    </lineage>
</organism>
<gene>
    <name evidence="2" type="ORF">TsocGM_03175</name>
</gene>
<keyword evidence="1" id="KW-0812">Transmembrane</keyword>
<dbReference type="RefSeq" id="WP_126723869.1">
    <property type="nucleotide sequence ID" value="NZ_RYZH01000004.1"/>
</dbReference>
<keyword evidence="1" id="KW-0472">Membrane</keyword>
<evidence type="ECO:0000256" key="1">
    <source>
        <dbReference type="SAM" id="Phobius"/>
    </source>
</evidence>
<name>A0A432MNX2_9BACT</name>